<dbReference type="eggNOG" id="COG0671">
    <property type="taxonomic scope" value="Bacteria"/>
</dbReference>
<dbReference type="RefSeq" id="WP_012143781.1">
    <property type="nucleotide sequence ID" value="NC_009831.1"/>
</dbReference>
<sequence length="218" mass="24529">MPTARTPAFLYSFKRSAIFYATMFIAILVSVNFIDRGLADIIYQHSFANSLIKLMSNTPLFLEILAAITVALCIVPKLRHQYRWLAINLAATFILASILRVSAKALFGRTWPQTWVNNNPSWISDRIEGFHPFAEGLAYNSFPSGHALFTFALATTFWYHLPRYRPLWIATMCAVFIGQLGQNYHYLGDLLAGATLGTFIAHMVIIATKKVSSRSCRA</sequence>
<name>A8FYX8_SHESH</name>
<dbReference type="Gene3D" id="1.20.144.10">
    <property type="entry name" value="Phosphatidic acid phosphatase type 2/haloperoxidase"/>
    <property type="match status" value="1"/>
</dbReference>
<feature type="transmembrane region" description="Helical" evidence="1">
    <location>
        <begin position="54"/>
        <end position="75"/>
    </location>
</feature>
<keyword evidence="4" id="KW-1185">Reference proteome</keyword>
<feature type="transmembrane region" description="Helical" evidence="1">
    <location>
        <begin position="17"/>
        <end position="34"/>
    </location>
</feature>
<feature type="transmembrane region" description="Helical" evidence="1">
    <location>
        <begin position="82"/>
        <end position="103"/>
    </location>
</feature>
<dbReference type="SUPFAM" id="SSF48317">
    <property type="entry name" value="Acid phosphatase/Vanadium-dependent haloperoxidase"/>
    <property type="match status" value="1"/>
</dbReference>
<keyword evidence="1" id="KW-0812">Transmembrane</keyword>
<dbReference type="InterPro" id="IPR000326">
    <property type="entry name" value="PAP2/HPO"/>
</dbReference>
<dbReference type="AlphaFoldDB" id="A8FYX8"/>
<accession>A8FYX8</accession>
<keyword evidence="1" id="KW-0472">Membrane</keyword>
<dbReference type="KEGG" id="sse:Ssed_3447"/>
<protein>
    <submittedName>
        <fullName evidence="3">Phosphoesterase, PA-phosphatase related</fullName>
    </submittedName>
</protein>
<dbReference type="EMBL" id="CP000821">
    <property type="protein sequence ID" value="ABV38051.1"/>
    <property type="molecule type" value="Genomic_DNA"/>
</dbReference>
<evidence type="ECO:0000256" key="1">
    <source>
        <dbReference type="SAM" id="Phobius"/>
    </source>
</evidence>
<reference evidence="3 4" key="1">
    <citation type="submission" date="2007-08" db="EMBL/GenBank/DDBJ databases">
        <title>Complete sequence of Shewanella sediminis HAW-EB3.</title>
        <authorList>
            <consortium name="US DOE Joint Genome Institute"/>
            <person name="Copeland A."/>
            <person name="Lucas S."/>
            <person name="Lapidus A."/>
            <person name="Barry K."/>
            <person name="Glavina del Rio T."/>
            <person name="Dalin E."/>
            <person name="Tice H."/>
            <person name="Pitluck S."/>
            <person name="Chertkov O."/>
            <person name="Brettin T."/>
            <person name="Bruce D."/>
            <person name="Detter J.C."/>
            <person name="Han C."/>
            <person name="Schmutz J."/>
            <person name="Larimer F."/>
            <person name="Land M."/>
            <person name="Hauser L."/>
            <person name="Kyrpides N."/>
            <person name="Kim E."/>
            <person name="Zhao J.-S."/>
            <person name="Richardson P."/>
        </authorList>
    </citation>
    <scope>NUCLEOTIDE SEQUENCE [LARGE SCALE GENOMIC DNA]</scope>
    <source>
        <strain evidence="3 4">HAW-EB3</strain>
    </source>
</reference>
<evidence type="ECO:0000313" key="4">
    <source>
        <dbReference type="Proteomes" id="UP000002015"/>
    </source>
</evidence>
<gene>
    <name evidence="3" type="ordered locus">Ssed_3447</name>
</gene>
<keyword evidence="1" id="KW-1133">Transmembrane helix</keyword>
<proteinExistence type="predicted"/>
<dbReference type="OrthoDB" id="9780507at2"/>
<dbReference type="Pfam" id="PF01569">
    <property type="entry name" value="PAP2"/>
    <property type="match status" value="1"/>
</dbReference>
<dbReference type="InterPro" id="IPR036938">
    <property type="entry name" value="PAP2/HPO_sf"/>
</dbReference>
<organism evidence="3 4">
    <name type="scientific">Shewanella sediminis (strain HAW-EB3)</name>
    <dbReference type="NCBI Taxonomy" id="425104"/>
    <lineage>
        <taxon>Bacteria</taxon>
        <taxon>Pseudomonadati</taxon>
        <taxon>Pseudomonadota</taxon>
        <taxon>Gammaproteobacteria</taxon>
        <taxon>Alteromonadales</taxon>
        <taxon>Shewanellaceae</taxon>
        <taxon>Shewanella</taxon>
    </lineage>
</organism>
<dbReference type="SMART" id="SM00014">
    <property type="entry name" value="acidPPc"/>
    <property type="match status" value="1"/>
</dbReference>
<feature type="domain" description="Phosphatidic acid phosphatase type 2/haloperoxidase" evidence="2">
    <location>
        <begin position="85"/>
        <end position="205"/>
    </location>
</feature>
<evidence type="ECO:0000313" key="3">
    <source>
        <dbReference type="EMBL" id="ABV38051.1"/>
    </source>
</evidence>
<dbReference type="STRING" id="425104.Ssed_3447"/>
<evidence type="ECO:0000259" key="2">
    <source>
        <dbReference type="SMART" id="SM00014"/>
    </source>
</evidence>
<dbReference type="Proteomes" id="UP000002015">
    <property type="component" value="Chromosome"/>
</dbReference>
<dbReference type="HOGENOM" id="CLU_072573_6_1_6"/>
<feature type="transmembrane region" description="Helical" evidence="1">
    <location>
        <begin position="142"/>
        <end position="160"/>
    </location>
</feature>
<feature type="transmembrane region" description="Helical" evidence="1">
    <location>
        <begin position="190"/>
        <end position="208"/>
    </location>
</feature>